<dbReference type="GO" id="GO:0005815">
    <property type="term" value="C:microtubule organizing center"/>
    <property type="evidence" value="ECO:0007669"/>
    <property type="project" value="TreeGrafter"/>
</dbReference>
<dbReference type="EMBL" id="AUPL01000018">
    <property type="protein sequence ID" value="ESL12218.1"/>
    <property type="molecule type" value="Genomic_DNA"/>
</dbReference>
<dbReference type="AlphaFoldDB" id="A0A061J9U7"/>
<feature type="compositionally biased region" description="Low complexity" evidence="2">
    <location>
        <begin position="516"/>
        <end position="533"/>
    </location>
</feature>
<feature type="region of interest" description="Disordered" evidence="2">
    <location>
        <begin position="586"/>
        <end position="616"/>
    </location>
</feature>
<sequence length="616" mass="69384">METPVEQSENRLRRQRPRPSHSPGTMSTTTTTTDGLASGMEESASSLLRQDPQLAAVLGGLPSSSKELLRRIERQQDDIRLLQEENTRLRAREVEVSALTLRLQQQFGATQSQVDRLKSQIRMELTNPITEEEYRAIESLEEGKRDLLDTVKLGIYQQLGSMRAAKDSAMQRSTEMATETTRLTRENRELQQQLKEQEAAVEAERRSLRRQLQEMEQRGSSVVELEGKVRDLESRLKNAYVDQEQYLTAKLNASLKTEEVTRLGVRLREAEMEAERYKSVAECSEQKLDILKSEYYELRLKNSQRVMELEACLKGAEEKLKTLSDLELESELFVSNMAMQSEGQMMLTAAPALTAAGGDGAPAAASSTAPLSNYESWLALPRSRKLAHTLTVTKRCLQLENRLSALQHDVEFKDKQIARLQASLDMAREALNNSNSPFAMVERTVERLTQENEELHNKVMTLSEENTLLRQRLEQRTADVQVLCGHRKELVRIQRLLRRLGLEGKLSDPAAASRLQGPQPSSWPSQSQLQQQQRDTDDALDVRFSSVCSSALRRGQMAESPLSISHHHAAELSQLGKEIEAAVAVEGQQRQTRPQTQGVEKSSSGVLIPQSIQIMS</sequence>
<feature type="region of interest" description="Disordered" evidence="2">
    <location>
        <begin position="510"/>
        <end position="536"/>
    </location>
</feature>
<dbReference type="PANTHER" id="PTHR18950">
    <property type="entry name" value="PROGESTERONE-INDUCED BLOCKING FACTOR 1"/>
    <property type="match status" value="1"/>
</dbReference>
<evidence type="ECO:0000313" key="4">
    <source>
        <dbReference type="Proteomes" id="UP000031737"/>
    </source>
</evidence>
<feature type="region of interest" description="Disordered" evidence="2">
    <location>
        <begin position="1"/>
        <end position="46"/>
    </location>
</feature>
<proteinExistence type="predicted"/>
<name>A0A061J9U7_TRYRA</name>
<feature type="coiled-coil region" evidence="1">
    <location>
        <begin position="267"/>
        <end position="326"/>
    </location>
</feature>
<feature type="compositionally biased region" description="Low complexity" evidence="2">
    <location>
        <begin position="587"/>
        <end position="598"/>
    </location>
</feature>
<evidence type="ECO:0000256" key="1">
    <source>
        <dbReference type="SAM" id="Coils"/>
    </source>
</evidence>
<dbReference type="Proteomes" id="UP000031737">
    <property type="component" value="Unassembled WGS sequence"/>
</dbReference>
<feature type="coiled-coil region" evidence="1">
    <location>
        <begin position="180"/>
        <end position="242"/>
    </location>
</feature>
<keyword evidence="4" id="KW-1185">Reference proteome</keyword>
<evidence type="ECO:0000313" key="3">
    <source>
        <dbReference type="EMBL" id="ESL12218.1"/>
    </source>
</evidence>
<feature type="compositionally biased region" description="Polar residues" evidence="2">
    <location>
        <begin position="599"/>
        <end position="616"/>
    </location>
</feature>
<feature type="coiled-coil region" evidence="1">
    <location>
        <begin position="396"/>
        <end position="472"/>
    </location>
</feature>
<protein>
    <submittedName>
        <fullName evidence="3">Uncharacterized protein</fullName>
    </submittedName>
</protein>
<evidence type="ECO:0000256" key="2">
    <source>
        <dbReference type="SAM" id="MobiDB-lite"/>
    </source>
</evidence>
<dbReference type="InterPro" id="IPR026205">
    <property type="entry name" value="PIBF1"/>
</dbReference>
<dbReference type="GO" id="GO:0060271">
    <property type="term" value="P:cilium assembly"/>
    <property type="evidence" value="ECO:0007669"/>
    <property type="project" value="TreeGrafter"/>
</dbReference>
<feature type="coiled-coil region" evidence="1">
    <location>
        <begin position="65"/>
        <end position="92"/>
    </location>
</feature>
<organism evidence="3 4">
    <name type="scientific">Trypanosoma rangeli SC58</name>
    <dbReference type="NCBI Taxonomy" id="429131"/>
    <lineage>
        <taxon>Eukaryota</taxon>
        <taxon>Discoba</taxon>
        <taxon>Euglenozoa</taxon>
        <taxon>Kinetoplastea</taxon>
        <taxon>Metakinetoplastina</taxon>
        <taxon>Trypanosomatida</taxon>
        <taxon>Trypanosomatidae</taxon>
        <taxon>Trypanosoma</taxon>
        <taxon>Herpetosoma</taxon>
    </lineage>
</organism>
<dbReference type="PANTHER" id="PTHR18950:SF0">
    <property type="entry name" value="PROGESTERONE IMMUNOMODULATORY BINDING FACTOR 1"/>
    <property type="match status" value="1"/>
</dbReference>
<dbReference type="OrthoDB" id="278135at2759"/>
<accession>A0A061J9U7</accession>
<dbReference type="VEuPathDB" id="TriTrypDB:TRSC58_00018"/>
<keyword evidence="1" id="KW-0175">Coiled coil</keyword>
<reference evidence="3 4" key="1">
    <citation type="submission" date="2013-07" db="EMBL/GenBank/DDBJ databases">
        <authorList>
            <person name="Stoco P.H."/>
            <person name="Wagner G."/>
            <person name="Gerber A."/>
            <person name="Zaha A."/>
            <person name="Thompson C."/>
            <person name="Bartholomeu D.C."/>
            <person name="Luckemeyer D.D."/>
            <person name="Bahia D."/>
            <person name="Loreto E."/>
            <person name="Prestes E.B."/>
            <person name="Lima F.M."/>
            <person name="Rodrigues-Luiz G."/>
            <person name="Vallejo G.A."/>
            <person name="Filho J.F."/>
            <person name="Monteiro K.M."/>
            <person name="Tyler K.M."/>
            <person name="de Almeida L.G."/>
            <person name="Ortiz M.F."/>
            <person name="Siervo M.A."/>
            <person name="de Moraes M.H."/>
            <person name="Cunha O.L."/>
            <person name="Mendonca-Neto R."/>
            <person name="Silva R."/>
            <person name="Teixeira S.M."/>
            <person name="Murta S.M."/>
            <person name="Sincero T.C."/>
            <person name="Mendes T.A."/>
            <person name="Urmenyi T.P."/>
            <person name="Silva V.G."/>
            <person name="da Rocha W.D."/>
            <person name="Andersson B."/>
            <person name="Romanha A.J."/>
            <person name="Steindel M."/>
            <person name="de Vasconcelos A.T."/>
            <person name="Grisard E.C."/>
        </authorList>
    </citation>
    <scope>NUCLEOTIDE SEQUENCE [LARGE SCALE GENOMIC DNA]</scope>
    <source>
        <strain evidence="3 4">SC58</strain>
    </source>
</reference>
<comment type="caution">
    <text evidence="3">The sequence shown here is derived from an EMBL/GenBank/DDBJ whole genome shotgun (WGS) entry which is preliminary data.</text>
</comment>
<gene>
    <name evidence="3" type="ORF">TRSC58_00018</name>
</gene>